<keyword evidence="5 7" id="KW-0269">Exonuclease</keyword>
<evidence type="ECO:0000256" key="8">
    <source>
        <dbReference type="SAM" id="MobiDB-lite"/>
    </source>
</evidence>
<dbReference type="GO" id="GO:0003723">
    <property type="term" value="F:RNA binding"/>
    <property type="evidence" value="ECO:0007669"/>
    <property type="project" value="UniProtKB-UniRule"/>
</dbReference>
<evidence type="ECO:0000313" key="10">
    <source>
        <dbReference type="EMBL" id="ATI40698.1"/>
    </source>
</evidence>
<dbReference type="GO" id="GO:0008859">
    <property type="term" value="F:exoribonuclease II activity"/>
    <property type="evidence" value="ECO:0007669"/>
    <property type="project" value="UniProtKB-UniRule"/>
</dbReference>
<dbReference type="HAMAP" id="MF_01895">
    <property type="entry name" value="RNase_R"/>
    <property type="match status" value="1"/>
</dbReference>
<organism evidence="10 11">
    <name type="scientific">Pacificitalea manganoxidans</name>
    <dbReference type="NCBI Taxonomy" id="1411902"/>
    <lineage>
        <taxon>Bacteria</taxon>
        <taxon>Pseudomonadati</taxon>
        <taxon>Pseudomonadota</taxon>
        <taxon>Alphaproteobacteria</taxon>
        <taxon>Rhodobacterales</taxon>
        <taxon>Paracoccaceae</taxon>
        <taxon>Pacificitalea</taxon>
    </lineage>
</organism>
<dbReference type="Proteomes" id="UP000219050">
    <property type="component" value="Chromosome"/>
</dbReference>
<dbReference type="PANTHER" id="PTHR23355">
    <property type="entry name" value="RIBONUCLEASE"/>
    <property type="match status" value="1"/>
</dbReference>
<feature type="compositionally biased region" description="Basic residues" evidence="8">
    <location>
        <begin position="725"/>
        <end position="736"/>
    </location>
</feature>
<keyword evidence="4 7" id="KW-0378">Hydrolase</keyword>
<dbReference type="InterPro" id="IPR011805">
    <property type="entry name" value="RNase_R"/>
</dbReference>
<dbReference type="EC" id="3.1.13.1" evidence="7"/>
<dbReference type="CDD" id="cd04471">
    <property type="entry name" value="S1_RNase_R"/>
    <property type="match status" value="1"/>
</dbReference>
<dbReference type="GO" id="GO:0006402">
    <property type="term" value="P:mRNA catabolic process"/>
    <property type="evidence" value="ECO:0007669"/>
    <property type="project" value="TreeGrafter"/>
</dbReference>
<dbReference type="Pfam" id="PF17876">
    <property type="entry name" value="CSD2"/>
    <property type="match status" value="1"/>
</dbReference>
<feature type="compositionally biased region" description="Basic residues" evidence="8">
    <location>
        <begin position="745"/>
        <end position="767"/>
    </location>
</feature>
<dbReference type="InterPro" id="IPR003029">
    <property type="entry name" value="S1_domain"/>
</dbReference>
<evidence type="ECO:0000256" key="6">
    <source>
        <dbReference type="ARBA" id="ARBA00022884"/>
    </source>
</evidence>
<dbReference type="KEGG" id="cmag:CBW24_00830"/>
<dbReference type="NCBIfam" id="TIGR02063">
    <property type="entry name" value="RNase_R"/>
    <property type="match status" value="1"/>
</dbReference>
<evidence type="ECO:0000256" key="5">
    <source>
        <dbReference type="ARBA" id="ARBA00022839"/>
    </source>
</evidence>
<dbReference type="Pfam" id="PF00773">
    <property type="entry name" value="RNB"/>
    <property type="match status" value="1"/>
</dbReference>
<keyword evidence="11" id="KW-1185">Reference proteome</keyword>
<dbReference type="PANTHER" id="PTHR23355:SF9">
    <property type="entry name" value="DIS3-LIKE EXONUCLEASE 2"/>
    <property type="match status" value="1"/>
</dbReference>
<dbReference type="SMART" id="SM00955">
    <property type="entry name" value="RNB"/>
    <property type="match status" value="1"/>
</dbReference>
<dbReference type="Gene3D" id="2.40.50.140">
    <property type="entry name" value="Nucleic acid-binding proteins"/>
    <property type="match status" value="1"/>
</dbReference>
<dbReference type="SMART" id="SM00316">
    <property type="entry name" value="S1"/>
    <property type="match status" value="1"/>
</dbReference>
<dbReference type="SUPFAM" id="SSF50249">
    <property type="entry name" value="Nucleic acid-binding proteins"/>
    <property type="match status" value="2"/>
</dbReference>
<name>A0A291LW47_9RHOB</name>
<dbReference type="Pfam" id="PF00575">
    <property type="entry name" value="S1"/>
    <property type="match status" value="1"/>
</dbReference>
<proteinExistence type="inferred from homology"/>
<keyword evidence="6 7" id="KW-0694">RNA-binding</keyword>
<accession>A0A291LW47</accession>
<dbReference type="InterPro" id="IPR022966">
    <property type="entry name" value="RNase_II/R_CS"/>
</dbReference>
<dbReference type="PROSITE" id="PS01175">
    <property type="entry name" value="RIBONUCLEASE_II"/>
    <property type="match status" value="1"/>
</dbReference>
<sequence length="767" mass="84099">MSQLPTKAEILGWISDHPTQTSKRDIAKAFGIKGASRIDLKRILKELEDEGHLEKRRKTYRDPDRLPPVSVLQMLAPDDDGDLFAKPLEWHGDGPAPRVLWVAREADPALGAGDRVLGRLVEVKGEDYQYEGRLIRKIGHNPKRVLGLYRAGTEGGRIVPIDKGSDSEWHVPAGNTHGAQDGELVEAEQASPRSRMGLPVARITDRLGDPGAPRAVSLIAIHQHGIPDAFPDAVIEAADKARPAGMKGREDLRDLPLVTIDPSDARDHDDACFAHADDDPKNPGGHIVWVAIADVAHYVTPGSPLDREARKRGNSTYFPDRVVPMLPDRLSGDLCSLHEGVPRACIAVRMQLDAGGELIGYQFKRGLMRSQASLHYEEVQAAMDGQPSDRTAPLMEDVIRPLYAAYHAARAAREKRQPLDLDLPERRIELADDGTVTSVNFKDRLDAHRLIEEFMILANVAAGKTLVAKRRPLLFRVHEEPSPEKLDALRETAQASGLTLAKGQVLHTSHLNRLLNAAAGTEMAELINLSTLRSMTQAYYSPENFGHFGLALGTYAHFTSPIRRYADLIVHRALITAHGWGKDGLSPDEIEILDETAKHISETERRSMTAERDTTDRYLASYLSERVGNEFEGRISGIARFGVFVKLDGTGADGLVPMRALGREYFHHDPETQTLMGADTGRVISLGQRVTVRLAEAVPVTGGLLLDLLAIEDQQVAGGASARRGGPKRFGGKGKPRGGGAGQRKPAKSRAKAAKTKRKVIRKRRDS</sequence>
<comment type="subcellular location">
    <subcellularLocation>
        <location evidence="7">Cytoplasm</location>
    </subcellularLocation>
</comment>
<feature type="domain" description="S1 motif" evidence="9">
    <location>
        <begin position="628"/>
        <end position="709"/>
    </location>
</feature>
<dbReference type="PROSITE" id="PS50126">
    <property type="entry name" value="S1"/>
    <property type="match status" value="1"/>
</dbReference>
<dbReference type="AlphaFoldDB" id="A0A291LW47"/>
<dbReference type="EMBL" id="CP021404">
    <property type="protein sequence ID" value="ATI40698.1"/>
    <property type="molecule type" value="Genomic_DNA"/>
</dbReference>
<feature type="region of interest" description="Disordered" evidence="8">
    <location>
        <begin position="717"/>
        <end position="767"/>
    </location>
</feature>
<keyword evidence="3 7" id="KW-0540">Nuclease</keyword>
<dbReference type="NCBIfam" id="TIGR00358">
    <property type="entry name" value="3_prime_RNase"/>
    <property type="match status" value="1"/>
</dbReference>
<evidence type="ECO:0000256" key="1">
    <source>
        <dbReference type="ARBA" id="ARBA00001849"/>
    </source>
</evidence>
<comment type="similarity">
    <text evidence="7">Belongs to the RNR ribonuclease family. RNase R subfamily.</text>
</comment>
<protein>
    <recommendedName>
        <fullName evidence="7">Ribonuclease R</fullName>
        <shortName evidence="7">RNase R</shortName>
        <ecNumber evidence="7">3.1.13.1</ecNumber>
    </recommendedName>
</protein>
<dbReference type="InterPro" id="IPR004476">
    <property type="entry name" value="RNase_II/RNase_R"/>
</dbReference>
<dbReference type="RefSeq" id="WP_097372358.1">
    <property type="nucleotide sequence ID" value="NZ_CP021404.1"/>
</dbReference>
<evidence type="ECO:0000256" key="4">
    <source>
        <dbReference type="ARBA" id="ARBA00022801"/>
    </source>
</evidence>
<dbReference type="InterPro" id="IPR050180">
    <property type="entry name" value="RNR_Ribonuclease"/>
</dbReference>
<dbReference type="InterPro" id="IPR001900">
    <property type="entry name" value="RNase_II/R"/>
</dbReference>
<dbReference type="GO" id="GO:0005829">
    <property type="term" value="C:cytosol"/>
    <property type="evidence" value="ECO:0007669"/>
    <property type="project" value="TreeGrafter"/>
</dbReference>
<evidence type="ECO:0000313" key="11">
    <source>
        <dbReference type="Proteomes" id="UP000219050"/>
    </source>
</evidence>
<keyword evidence="2 7" id="KW-0963">Cytoplasm</keyword>
<reference evidence="10 11" key="1">
    <citation type="submission" date="2017-05" db="EMBL/GenBank/DDBJ databases">
        <title>Comparative genomic and metabolic analysis of manganese-oxidizing mechanisms in Celeribater manganoxidans DY25T: its adaption to the environment of polymetallic nodule.</title>
        <authorList>
            <person name="Wang X."/>
        </authorList>
    </citation>
    <scope>NUCLEOTIDE SEQUENCE [LARGE SCALE GENOMIC DNA]</scope>
    <source>
        <strain evidence="10 11">DY25</strain>
    </source>
</reference>
<dbReference type="InterPro" id="IPR040476">
    <property type="entry name" value="CSD2"/>
</dbReference>
<evidence type="ECO:0000256" key="3">
    <source>
        <dbReference type="ARBA" id="ARBA00022722"/>
    </source>
</evidence>
<evidence type="ECO:0000259" key="9">
    <source>
        <dbReference type="PROSITE" id="PS50126"/>
    </source>
</evidence>
<comment type="function">
    <text evidence="7">3'-5' exoribonuclease that releases 5'-nucleoside monophosphates and is involved in maturation of structured RNAs.</text>
</comment>
<comment type="catalytic activity">
    <reaction evidence="1 7">
        <text>Exonucleolytic cleavage in the 3'- to 5'-direction to yield nucleoside 5'-phosphates.</text>
        <dbReference type="EC" id="3.1.13.1"/>
    </reaction>
</comment>
<dbReference type="OrthoDB" id="9764149at2"/>
<dbReference type="InterPro" id="IPR012340">
    <property type="entry name" value="NA-bd_OB-fold"/>
</dbReference>
<evidence type="ECO:0000256" key="7">
    <source>
        <dbReference type="HAMAP-Rule" id="MF_01895"/>
    </source>
</evidence>
<evidence type="ECO:0000256" key="2">
    <source>
        <dbReference type="ARBA" id="ARBA00022490"/>
    </source>
</evidence>
<gene>
    <name evidence="7" type="primary">rnr</name>
    <name evidence="10" type="ORF">CBW24_00830</name>
</gene>